<feature type="chain" id="PRO_5045436292" description="Phytocyanin domain-containing protein" evidence="3">
    <location>
        <begin position="25"/>
        <end position="362"/>
    </location>
</feature>
<protein>
    <recommendedName>
        <fullName evidence="4">Phytocyanin domain-containing protein</fullName>
    </recommendedName>
</protein>
<dbReference type="Pfam" id="PF02298">
    <property type="entry name" value="Cu_bind_like"/>
    <property type="match status" value="2"/>
</dbReference>
<dbReference type="Proteomes" id="UP000827721">
    <property type="component" value="Unassembled WGS sequence"/>
</dbReference>
<feature type="domain" description="Phytocyanin" evidence="4">
    <location>
        <begin position="230"/>
        <end position="331"/>
    </location>
</feature>
<evidence type="ECO:0000259" key="4">
    <source>
        <dbReference type="PROSITE" id="PS51485"/>
    </source>
</evidence>
<dbReference type="PROSITE" id="PS51485">
    <property type="entry name" value="PHYTOCYANIN"/>
    <property type="match status" value="2"/>
</dbReference>
<evidence type="ECO:0000313" key="5">
    <source>
        <dbReference type="EMBL" id="KAH7572421.1"/>
    </source>
</evidence>
<feature type="signal peptide" evidence="3">
    <location>
        <begin position="1"/>
        <end position="24"/>
    </location>
</feature>
<keyword evidence="2" id="KW-0472">Membrane</keyword>
<dbReference type="InterPro" id="IPR008972">
    <property type="entry name" value="Cupredoxin"/>
</dbReference>
<accession>A0ABQ8I706</accession>
<keyword evidence="2" id="KW-0812">Transmembrane</keyword>
<feature type="transmembrane region" description="Helical" evidence="2">
    <location>
        <begin position="342"/>
        <end position="361"/>
    </location>
</feature>
<dbReference type="InterPro" id="IPR039391">
    <property type="entry name" value="Phytocyanin-like"/>
</dbReference>
<dbReference type="PANTHER" id="PTHR33021:SF325">
    <property type="entry name" value="PHYTOCYANIN DOMAIN-CONTAINING PROTEIN"/>
    <property type="match status" value="1"/>
</dbReference>
<dbReference type="SUPFAM" id="SSF49503">
    <property type="entry name" value="Cupredoxins"/>
    <property type="match status" value="3"/>
</dbReference>
<feature type="compositionally biased region" description="Pro residues" evidence="1">
    <location>
        <begin position="134"/>
        <end position="185"/>
    </location>
</feature>
<gene>
    <name evidence="5" type="ORF">JRO89_XS04G0254300</name>
</gene>
<evidence type="ECO:0000256" key="3">
    <source>
        <dbReference type="SAM" id="SignalP"/>
    </source>
</evidence>
<reference evidence="5 6" key="1">
    <citation type="submission" date="2021-02" db="EMBL/GenBank/DDBJ databases">
        <title>Plant Genome Project.</title>
        <authorList>
            <person name="Zhang R.-G."/>
        </authorList>
    </citation>
    <scope>NUCLEOTIDE SEQUENCE [LARGE SCALE GENOMIC DNA]</scope>
    <source>
        <tissue evidence="5">Leaves</tissue>
    </source>
</reference>
<evidence type="ECO:0000256" key="1">
    <source>
        <dbReference type="SAM" id="MobiDB-lite"/>
    </source>
</evidence>
<dbReference type="CDD" id="cd13920">
    <property type="entry name" value="Stellacyanin"/>
    <property type="match status" value="1"/>
</dbReference>
<proteinExistence type="predicted"/>
<evidence type="ECO:0000313" key="6">
    <source>
        <dbReference type="Proteomes" id="UP000827721"/>
    </source>
</evidence>
<comment type="caution">
    <text evidence="5">The sequence shown here is derived from an EMBL/GenBank/DDBJ whole genome shotgun (WGS) entry which is preliminary data.</text>
</comment>
<keyword evidence="6" id="KW-1185">Reference proteome</keyword>
<organism evidence="5 6">
    <name type="scientific">Xanthoceras sorbifolium</name>
    <dbReference type="NCBI Taxonomy" id="99658"/>
    <lineage>
        <taxon>Eukaryota</taxon>
        <taxon>Viridiplantae</taxon>
        <taxon>Streptophyta</taxon>
        <taxon>Embryophyta</taxon>
        <taxon>Tracheophyta</taxon>
        <taxon>Spermatophyta</taxon>
        <taxon>Magnoliopsida</taxon>
        <taxon>eudicotyledons</taxon>
        <taxon>Gunneridae</taxon>
        <taxon>Pentapetalae</taxon>
        <taxon>rosids</taxon>
        <taxon>malvids</taxon>
        <taxon>Sapindales</taxon>
        <taxon>Sapindaceae</taxon>
        <taxon>Xanthoceroideae</taxon>
        <taxon>Xanthoceras</taxon>
    </lineage>
</organism>
<evidence type="ECO:0000256" key="2">
    <source>
        <dbReference type="SAM" id="Phobius"/>
    </source>
</evidence>
<feature type="region of interest" description="Disordered" evidence="1">
    <location>
        <begin position="128"/>
        <end position="187"/>
    </location>
</feature>
<keyword evidence="2" id="KW-1133">Transmembrane helix</keyword>
<dbReference type="PANTHER" id="PTHR33021">
    <property type="entry name" value="BLUE COPPER PROTEIN"/>
    <property type="match status" value="1"/>
</dbReference>
<keyword evidence="3" id="KW-0732">Signal</keyword>
<feature type="domain" description="Phytocyanin" evidence="4">
    <location>
        <begin position="27"/>
        <end position="130"/>
    </location>
</feature>
<sequence length="362" mass="37775">MARKFSKAFLVALAIATLLESSTAQSTVHVVGDALSWVVPPGGATAYTTWAANKTFNVGDILVFNFATGRHDVAEVTKAAFDACNTASPISRVTTSPANVTLNSAGEHYYICTFTGHCAAGQKLAVNVTSGPSSPAPQPSTPSPVPTPTATPTPTPTPTSSPTPTPTPTSSPTPTPTSAPTPAPTRSPVTYIVGDALGWTVPPNGSVAYQLWASGKTFMVGDTLVATAATQYTVGDSYGWAVPPNNSSDFYDDWVSNKTFQIGDSVLFNWTGSHTATEVAKEDYDNCTKLGIILATPGVSVQFNENGTRYFVCSISTHCEQGQKVKFVIGDGISDTGSAPSLVVGALSLLLSISVFMLFIYI</sequence>
<dbReference type="InterPro" id="IPR003245">
    <property type="entry name" value="Phytocyanin_dom"/>
</dbReference>
<dbReference type="Gene3D" id="2.60.40.420">
    <property type="entry name" value="Cupredoxins - blue copper proteins"/>
    <property type="match status" value="3"/>
</dbReference>
<name>A0ABQ8I706_9ROSI</name>
<dbReference type="EMBL" id="JAFEMO010000004">
    <property type="protein sequence ID" value="KAH7572421.1"/>
    <property type="molecule type" value="Genomic_DNA"/>
</dbReference>